<gene>
    <name evidence="2" type="ORF">RDB_LOCUS156273</name>
</gene>
<feature type="region of interest" description="Disordered" evidence="1">
    <location>
        <begin position="119"/>
        <end position="297"/>
    </location>
</feature>
<evidence type="ECO:0000313" key="2">
    <source>
        <dbReference type="EMBL" id="CAE6513718.1"/>
    </source>
</evidence>
<proteinExistence type="predicted"/>
<accession>A0A8H3HHL4</accession>
<comment type="caution">
    <text evidence="2">The sequence shown here is derived from an EMBL/GenBank/DDBJ whole genome shotgun (WGS) entry which is preliminary data.</text>
</comment>
<feature type="compositionally biased region" description="Polar residues" evidence="1">
    <location>
        <begin position="119"/>
        <end position="130"/>
    </location>
</feature>
<protein>
    <submittedName>
        <fullName evidence="2">Uncharacterized protein</fullName>
    </submittedName>
</protein>
<dbReference type="AlphaFoldDB" id="A0A8H3HHL4"/>
<organism evidence="2 3">
    <name type="scientific">Rhizoctonia solani</name>
    <dbReference type="NCBI Taxonomy" id="456999"/>
    <lineage>
        <taxon>Eukaryota</taxon>
        <taxon>Fungi</taxon>
        <taxon>Dikarya</taxon>
        <taxon>Basidiomycota</taxon>
        <taxon>Agaricomycotina</taxon>
        <taxon>Agaricomycetes</taxon>
        <taxon>Cantharellales</taxon>
        <taxon>Ceratobasidiaceae</taxon>
        <taxon>Rhizoctonia</taxon>
    </lineage>
</organism>
<feature type="compositionally biased region" description="Polar residues" evidence="1">
    <location>
        <begin position="169"/>
        <end position="178"/>
    </location>
</feature>
<dbReference type="Proteomes" id="UP000663843">
    <property type="component" value="Unassembled WGS sequence"/>
</dbReference>
<dbReference type="EMBL" id="CAJMWT010006178">
    <property type="protein sequence ID" value="CAE6513718.1"/>
    <property type="molecule type" value="Genomic_DNA"/>
</dbReference>
<sequence length="297" mass="31620">MASTSTTPLRASERTPFAALPLSRFYPASECVFPSSAKKPSFTPGSASLKRRLSPVTFASPSKKRATNDTKPSTPGEFAIPRPPTAVSKCLFEDVEMDADDSGFGASPAMKINYEPPLTASTSNAPSTSYLAPPLLMDRFPTEPSPLSTPKNRGPDAPVLAPSPEIVSGANSGRNSASRWVASKTRDPEAHHPGFDIYCDPIGYDASDPSSPMSWEDDLNVPDLVFDSPKENDAPPRKAKRMPAPLSLIKDSLASSPLNSTPKRPSRLATSTSIESPWSRMQLDDSTGANLSSSPAV</sequence>
<name>A0A8H3HHL4_9AGAM</name>
<reference evidence="2" key="1">
    <citation type="submission" date="2021-01" db="EMBL/GenBank/DDBJ databases">
        <authorList>
            <person name="Kaushik A."/>
        </authorList>
    </citation>
    <scope>NUCLEOTIDE SEQUENCE</scope>
    <source>
        <strain evidence="2">AG2-2IIIB</strain>
    </source>
</reference>
<feature type="compositionally biased region" description="Polar residues" evidence="1">
    <location>
        <begin position="284"/>
        <end position="297"/>
    </location>
</feature>
<feature type="compositionally biased region" description="Polar residues" evidence="1">
    <location>
        <begin position="253"/>
        <end position="276"/>
    </location>
</feature>
<feature type="compositionally biased region" description="Basic and acidic residues" evidence="1">
    <location>
        <begin position="184"/>
        <end position="194"/>
    </location>
</feature>
<evidence type="ECO:0000256" key="1">
    <source>
        <dbReference type="SAM" id="MobiDB-lite"/>
    </source>
</evidence>
<feature type="region of interest" description="Disordered" evidence="1">
    <location>
        <begin position="35"/>
        <end position="83"/>
    </location>
</feature>
<evidence type="ECO:0000313" key="3">
    <source>
        <dbReference type="Proteomes" id="UP000663843"/>
    </source>
</evidence>